<dbReference type="PROSITE" id="PS51318">
    <property type="entry name" value="TAT"/>
    <property type="match status" value="1"/>
</dbReference>
<evidence type="ECO:0000256" key="4">
    <source>
        <dbReference type="ARBA" id="ARBA00022723"/>
    </source>
</evidence>
<evidence type="ECO:0000256" key="8">
    <source>
        <dbReference type="ARBA" id="ARBA00029586"/>
    </source>
</evidence>
<evidence type="ECO:0000256" key="7">
    <source>
        <dbReference type="ARBA" id="ARBA00023157"/>
    </source>
</evidence>
<dbReference type="SUPFAM" id="SSF50022">
    <property type="entry name" value="ISP domain"/>
    <property type="match status" value="1"/>
</dbReference>
<organism evidence="11 12">
    <name type="scientific">Nocardia vinacea</name>
    <dbReference type="NCBI Taxonomy" id="96468"/>
    <lineage>
        <taxon>Bacteria</taxon>
        <taxon>Bacillati</taxon>
        <taxon>Actinomycetota</taxon>
        <taxon>Actinomycetes</taxon>
        <taxon>Mycobacteriales</taxon>
        <taxon>Nocardiaceae</taxon>
        <taxon>Nocardia</taxon>
    </lineage>
</organism>
<keyword evidence="3" id="KW-0001">2Fe-2S</keyword>
<gene>
    <name evidence="11" type="ORF">OG563_31545</name>
</gene>
<dbReference type="Proteomes" id="UP001432062">
    <property type="component" value="Chromosome"/>
</dbReference>
<dbReference type="PRINTS" id="PR00162">
    <property type="entry name" value="RIESKE"/>
</dbReference>
<evidence type="ECO:0000259" key="10">
    <source>
        <dbReference type="PROSITE" id="PS51296"/>
    </source>
</evidence>
<dbReference type="InterPro" id="IPR006311">
    <property type="entry name" value="TAT_signal"/>
</dbReference>
<accession>A0ABZ1YPB7</accession>
<evidence type="ECO:0000256" key="5">
    <source>
        <dbReference type="ARBA" id="ARBA00023004"/>
    </source>
</evidence>
<evidence type="ECO:0000256" key="1">
    <source>
        <dbReference type="ARBA" id="ARBA00002494"/>
    </source>
</evidence>
<dbReference type="EMBL" id="CP109441">
    <property type="protein sequence ID" value="WUV43732.1"/>
    <property type="molecule type" value="Genomic_DNA"/>
</dbReference>
<feature type="domain" description="Rieske" evidence="10">
    <location>
        <begin position="60"/>
        <end position="150"/>
    </location>
</feature>
<dbReference type="Gene3D" id="2.102.10.10">
    <property type="entry name" value="Rieske [2Fe-2S] iron-sulphur domain"/>
    <property type="match status" value="1"/>
</dbReference>
<evidence type="ECO:0000256" key="6">
    <source>
        <dbReference type="ARBA" id="ARBA00023014"/>
    </source>
</evidence>
<keyword evidence="4" id="KW-0479">Metal-binding</keyword>
<evidence type="ECO:0000313" key="11">
    <source>
        <dbReference type="EMBL" id="WUV43732.1"/>
    </source>
</evidence>
<keyword evidence="7" id="KW-1015">Disulfide bond</keyword>
<dbReference type="CDD" id="cd03467">
    <property type="entry name" value="Rieske"/>
    <property type="match status" value="1"/>
</dbReference>
<evidence type="ECO:0000256" key="9">
    <source>
        <dbReference type="ARBA" id="ARBA00034078"/>
    </source>
</evidence>
<dbReference type="InterPro" id="IPR014349">
    <property type="entry name" value="Rieske_Fe-S_prot"/>
</dbReference>
<dbReference type="InterPro" id="IPR036922">
    <property type="entry name" value="Rieske_2Fe-2S_sf"/>
</dbReference>
<evidence type="ECO:0000313" key="12">
    <source>
        <dbReference type="Proteomes" id="UP001432062"/>
    </source>
</evidence>
<dbReference type="RefSeq" id="WP_327096891.1">
    <property type="nucleotide sequence ID" value="NZ_CP109149.1"/>
</dbReference>
<dbReference type="PANTHER" id="PTHR10134">
    <property type="entry name" value="CYTOCHROME B-C1 COMPLEX SUBUNIT RIESKE, MITOCHONDRIAL"/>
    <property type="match status" value="1"/>
</dbReference>
<dbReference type="PROSITE" id="PS51296">
    <property type="entry name" value="RIESKE"/>
    <property type="match status" value="1"/>
</dbReference>
<keyword evidence="5" id="KW-0408">Iron</keyword>
<comment type="function">
    <text evidence="1">Iron-sulfur subunit of the cytochrome bc1 complex, an essential component of the respiratory electron transport chain required for ATP synthesis. The bc1 complex catalyzes the oxidation of menaquinol and the reduction of cytochrome c in the respiratory chain. The bc1 complex operates through a Q-cycle mechanism that couples electron transfer to generation of the proton gradient that drives ATP synthesis.</text>
</comment>
<sequence>MTNDDLVLDRRHVVIAGAGAVAAMAALTACTTYGKTDAPAAEPPKAAAGSTGPNVAAGQPNAIASTAEVPVGGGVIKGDVVVTQPNAGSFVGLSSTCTHAGCKVATVSGGTINCACHGSKFGLDGSVVNGPATQPLAPNSVHVEGDSIVLG</sequence>
<dbReference type="InterPro" id="IPR017941">
    <property type="entry name" value="Rieske_2Fe-2S"/>
</dbReference>
<evidence type="ECO:0000256" key="3">
    <source>
        <dbReference type="ARBA" id="ARBA00022714"/>
    </source>
</evidence>
<proteinExistence type="predicted"/>
<comment type="cofactor">
    <cofactor evidence="9">
        <name>[2Fe-2S] cluster</name>
        <dbReference type="ChEBI" id="CHEBI:190135"/>
    </cofactor>
</comment>
<keyword evidence="12" id="KW-1185">Reference proteome</keyword>
<name>A0ABZ1YPB7_9NOCA</name>
<dbReference type="Pfam" id="PF00355">
    <property type="entry name" value="Rieske"/>
    <property type="match status" value="1"/>
</dbReference>
<reference evidence="11" key="1">
    <citation type="submission" date="2022-10" db="EMBL/GenBank/DDBJ databases">
        <title>The complete genomes of actinobacterial strains from the NBC collection.</title>
        <authorList>
            <person name="Joergensen T.S."/>
            <person name="Alvarez Arevalo M."/>
            <person name="Sterndorff E.B."/>
            <person name="Faurdal D."/>
            <person name="Vuksanovic O."/>
            <person name="Mourched A.-S."/>
            <person name="Charusanti P."/>
            <person name="Shaw S."/>
            <person name="Blin K."/>
            <person name="Weber T."/>
        </authorList>
    </citation>
    <scope>NUCLEOTIDE SEQUENCE</scope>
    <source>
        <strain evidence="11">NBC_01482</strain>
    </source>
</reference>
<protein>
    <recommendedName>
        <fullName evidence="2">Cytochrome bc1 complex Rieske iron-sulfur subunit</fullName>
    </recommendedName>
    <alternativeName>
        <fullName evidence="8">Cytochrome bc1 reductase complex subunit QcrA</fullName>
    </alternativeName>
</protein>
<keyword evidence="6" id="KW-0411">Iron-sulfur</keyword>
<evidence type="ECO:0000256" key="2">
    <source>
        <dbReference type="ARBA" id="ARBA00015816"/>
    </source>
</evidence>
<dbReference type="InterPro" id="IPR005805">
    <property type="entry name" value="Rieske_Fe-S_prot_C"/>
</dbReference>